<organism evidence="1 2">
    <name type="scientific">Exserohilum turcicum (strain 28A)</name>
    <name type="common">Northern leaf blight fungus</name>
    <name type="synonym">Setosphaeria turcica</name>
    <dbReference type="NCBI Taxonomy" id="671987"/>
    <lineage>
        <taxon>Eukaryota</taxon>
        <taxon>Fungi</taxon>
        <taxon>Dikarya</taxon>
        <taxon>Ascomycota</taxon>
        <taxon>Pezizomycotina</taxon>
        <taxon>Dothideomycetes</taxon>
        <taxon>Pleosporomycetidae</taxon>
        <taxon>Pleosporales</taxon>
        <taxon>Pleosporineae</taxon>
        <taxon>Pleosporaceae</taxon>
        <taxon>Exserohilum</taxon>
    </lineage>
</organism>
<reference evidence="1 2" key="2">
    <citation type="journal article" date="2013" name="PLoS Genet.">
        <title>Comparative genome structure, secondary metabolite, and effector coding capacity across Cochliobolus pathogens.</title>
        <authorList>
            <person name="Condon B.J."/>
            <person name="Leng Y."/>
            <person name="Wu D."/>
            <person name="Bushley K.E."/>
            <person name="Ohm R.A."/>
            <person name="Otillar R."/>
            <person name="Martin J."/>
            <person name="Schackwitz W."/>
            <person name="Grimwood J."/>
            <person name="MohdZainudin N."/>
            <person name="Xue C."/>
            <person name="Wang R."/>
            <person name="Manning V.A."/>
            <person name="Dhillon B."/>
            <person name="Tu Z.J."/>
            <person name="Steffenson B.J."/>
            <person name="Salamov A."/>
            <person name="Sun H."/>
            <person name="Lowry S."/>
            <person name="LaButti K."/>
            <person name="Han J."/>
            <person name="Copeland A."/>
            <person name="Lindquist E."/>
            <person name="Barry K."/>
            <person name="Schmutz J."/>
            <person name="Baker S.E."/>
            <person name="Ciuffetti L.M."/>
            <person name="Grigoriev I.V."/>
            <person name="Zhong S."/>
            <person name="Turgeon B.G."/>
        </authorList>
    </citation>
    <scope>NUCLEOTIDE SEQUENCE [LARGE SCALE GENOMIC DNA]</scope>
    <source>
        <strain evidence="2">28A</strain>
    </source>
</reference>
<proteinExistence type="predicted"/>
<dbReference type="Proteomes" id="UP000016935">
    <property type="component" value="Unassembled WGS sequence"/>
</dbReference>
<evidence type="ECO:0000313" key="2">
    <source>
        <dbReference type="Proteomes" id="UP000016935"/>
    </source>
</evidence>
<dbReference type="OrthoDB" id="10520214at2759"/>
<sequence length="315" mass="36448">MAVMSLASRDPKAVATTRRHLQIDLDNRKLLRVFFSLDYTSMLVAIEMIADGTINSTHFFHKPPCQVGIDSATSAQVPYFVSFLDYLIEFYTRYFPPSKQPEEDLIDDIEIIFMVLSACCSYQADIQIRELANDPDIIANIWHVFAQRLKNLPLDVTQYPLPIQIWVDKTFMRGLEELERLPPSMIRAASASKLAGSAHTLAKPRERRIAFYRLFEILLSTPNIGLIRKAVLSIRHLEHLTDLRPNSFGTIAWRLIDKTYKTASFQIYRAVIKAIGELIGYDEIVVEQWYNECWSRAHPEPWARRRYGSTYRSRT</sequence>
<evidence type="ECO:0000313" key="1">
    <source>
        <dbReference type="EMBL" id="EOA82639.1"/>
    </source>
</evidence>
<gene>
    <name evidence="1" type="ORF">SETTUDRAFT_34185</name>
</gene>
<keyword evidence="2" id="KW-1185">Reference proteome</keyword>
<protein>
    <submittedName>
        <fullName evidence="1">Uncharacterized protein</fullName>
    </submittedName>
</protein>
<dbReference type="HOGENOM" id="CLU_883293_0_0_1"/>
<reference evidence="1 2" key="1">
    <citation type="journal article" date="2012" name="PLoS Pathog.">
        <title>Diverse lifestyles and strategies of plant pathogenesis encoded in the genomes of eighteen Dothideomycetes fungi.</title>
        <authorList>
            <person name="Ohm R.A."/>
            <person name="Feau N."/>
            <person name="Henrissat B."/>
            <person name="Schoch C.L."/>
            <person name="Horwitz B.A."/>
            <person name="Barry K.W."/>
            <person name="Condon B.J."/>
            <person name="Copeland A.C."/>
            <person name="Dhillon B."/>
            <person name="Glaser F."/>
            <person name="Hesse C.N."/>
            <person name="Kosti I."/>
            <person name="LaButti K."/>
            <person name="Lindquist E.A."/>
            <person name="Lucas S."/>
            <person name="Salamov A.A."/>
            <person name="Bradshaw R.E."/>
            <person name="Ciuffetti L."/>
            <person name="Hamelin R.C."/>
            <person name="Kema G.H.J."/>
            <person name="Lawrence C."/>
            <person name="Scott J.A."/>
            <person name="Spatafora J.W."/>
            <person name="Turgeon B.G."/>
            <person name="de Wit P.J.G.M."/>
            <person name="Zhong S."/>
            <person name="Goodwin S.B."/>
            <person name="Grigoriev I.V."/>
        </authorList>
    </citation>
    <scope>NUCLEOTIDE SEQUENCE [LARGE SCALE GENOMIC DNA]</scope>
    <source>
        <strain evidence="2">28A</strain>
    </source>
</reference>
<dbReference type="GeneID" id="19403872"/>
<name>R0JYY0_EXST2</name>
<dbReference type="EMBL" id="KB908844">
    <property type="protein sequence ID" value="EOA82639.1"/>
    <property type="molecule type" value="Genomic_DNA"/>
</dbReference>
<accession>R0JYY0</accession>
<dbReference type="RefSeq" id="XP_008029441.1">
    <property type="nucleotide sequence ID" value="XM_008031250.1"/>
</dbReference>
<dbReference type="AlphaFoldDB" id="R0JYY0"/>